<evidence type="ECO:0000313" key="1">
    <source>
        <dbReference type="EMBL" id="KAF0300083.1"/>
    </source>
</evidence>
<comment type="caution">
    <text evidence="1">The sequence shown here is derived from an EMBL/GenBank/DDBJ whole genome shotgun (WGS) entry which is preliminary data.</text>
</comment>
<keyword evidence="2" id="KW-1185">Reference proteome</keyword>
<proteinExistence type="predicted"/>
<reference evidence="1 2" key="1">
    <citation type="submission" date="2019-07" db="EMBL/GenBank/DDBJ databases">
        <title>Draft genome assembly of a fouling barnacle, Amphibalanus amphitrite (Darwin, 1854): The first reference genome for Thecostraca.</title>
        <authorList>
            <person name="Kim W."/>
        </authorList>
    </citation>
    <scope>NUCLEOTIDE SEQUENCE [LARGE SCALE GENOMIC DNA]</scope>
    <source>
        <strain evidence="1">SNU_AA5</strain>
        <tissue evidence="1">Soma without cirri and trophi</tissue>
    </source>
</reference>
<dbReference type="EMBL" id="VIIS01001292">
    <property type="protein sequence ID" value="KAF0300083.1"/>
    <property type="molecule type" value="Genomic_DNA"/>
</dbReference>
<dbReference type="AlphaFoldDB" id="A0A6A4W295"/>
<name>A0A6A4W295_AMPAM</name>
<evidence type="ECO:0000313" key="2">
    <source>
        <dbReference type="Proteomes" id="UP000440578"/>
    </source>
</evidence>
<dbReference type="OrthoDB" id="448455at2759"/>
<organism evidence="1 2">
    <name type="scientific">Amphibalanus amphitrite</name>
    <name type="common">Striped barnacle</name>
    <name type="synonym">Balanus amphitrite</name>
    <dbReference type="NCBI Taxonomy" id="1232801"/>
    <lineage>
        <taxon>Eukaryota</taxon>
        <taxon>Metazoa</taxon>
        <taxon>Ecdysozoa</taxon>
        <taxon>Arthropoda</taxon>
        <taxon>Crustacea</taxon>
        <taxon>Multicrustacea</taxon>
        <taxon>Cirripedia</taxon>
        <taxon>Thoracica</taxon>
        <taxon>Thoracicalcarea</taxon>
        <taxon>Balanomorpha</taxon>
        <taxon>Balanoidea</taxon>
        <taxon>Balanidae</taxon>
        <taxon>Amphibalaninae</taxon>
        <taxon>Amphibalanus</taxon>
    </lineage>
</organism>
<protein>
    <submittedName>
        <fullName evidence="1">Uncharacterized protein</fullName>
    </submittedName>
</protein>
<dbReference type="Proteomes" id="UP000440578">
    <property type="component" value="Unassembled WGS sequence"/>
</dbReference>
<sequence length="80" mass="8374">MFRCASDLSSLCPQVRGASDHVPADLVVSAPAARWAGRLTGWALVSAVLGYLAARRWPQLGARLLASLSAKRVGSAVTLV</sequence>
<gene>
    <name evidence="1" type="ORF">FJT64_003342</name>
</gene>
<accession>A0A6A4W295</accession>